<evidence type="ECO:0000313" key="1">
    <source>
        <dbReference type="EMBL" id="SOQ37376.1"/>
    </source>
</evidence>
<dbReference type="EMBL" id="ODYU01001335">
    <property type="protein sequence ID" value="SOQ37376.1"/>
    <property type="molecule type" value="Genomic_DNA"/>
</dbReference>
<proteinExistence type="predicted"/>
<accession>A0A2H1V9B2</accession>
<organism evidence="1">
    <name type="scientific">Spodoptera frugiperda</name>
    <name type="common">Fall armyworm</name>
    <dbReference type="NCBI Taxonomy" id="7108"/>
    <lineage>
        <taxon>Eukaryota</taxon>
        <taxon>Metazoa</taxon>
        <taxon>Ecdysozoa</taxon>
        <taxon>Arthropoda</taxon>
        <taxon>Hexapoda</taxon>
        <taxon>Insecta</taxon>
        <taxon>Pterygota</taxon>
        <taxon>Neoptera</taxon>
        <taxon>Endopterygota</taxon>
        <taxon>Lepidoptera</taxon>
        <taxon>Glossata</taxon>
        <taxon>Ditrysia</taxon>
        <taxon>Noctuoidea</taxon>
        <taxon>Noctuidae</taxon>
        <taxon>Amphipyrinae</taxon>
        <taxon>Spodoptera</taxon>
    </lineage>
</organism>
<sequence>MTSIQKSCKRAVHALAAHLQPFDIVFKTKRHAVSVQFIWAITFTIIIFKAKKRSPVAVCTYLLKVDVAQRITKLMWQWAGHNHVVERPPARCSNDIGKVAG</sequence>
<gene>
    <name evidence="1" type="ORF">SFRICE_016421</name>
</gene>
<reference evidence="1" key="1">
    <citation type="submission" date="2016-07" db="EMBL/GenBank/DDBJ databases">
        <authorList>
            <person name="Bretaudeau A."/>
        </authorList>
    </citation>
    <scope>NUCLEOTIDE SEQUENCE</scope>
    <source>
        <strain evidence="1">Rice</strain>
        <tissue evidence="1">Whole body</tissue>
    </source>
</reference>
<dbReference type="AlphaFoldDB" id="A0A2H1V9B2"/>
<protein>
    <submittedName>
        <fullName evidence="1">SFRICE_016421</fullName>
    </submittedName>
</protein>
<name>A0A2H1V9B2_SPOFR</name>